<comment type="caution">
    <text evidence="2">The sequence shown here is derived from an EMBL/GenBank/DDBJ whole genome shotgun (WGS) entry which is preliminary data.</text>
</comment>
<dbReference type="AlphaFoldDB" id="A0A0F9UNA7"/>
<evidence type="ECO:0000313" key="2">
    <source>
        <dbReference type="EMBL" id="KKN62691.1"/>
    </source>
</evidence>
<dbReference type="EMBL" id="LAZR01000616">
    <property type="protein sequence ID" value="KKN62691.1"/>
    <property type="molecule type" value="Genomic_DNA"/>
</dbReference>
<name>A0A0F9UNA7_9ZZZZ</name>
<reference evidence="2" key="1">
    <citation type="journal article" date="2015" name="Nature">
        <title>Complex archaea that bridge the gap between prokaryotes and eukaryotes.</title>
        <authorList>
            <person name="Spang A."/>
            <person name="Saw J.H."/>
            <person name="Jorgensen S.L."/>
            <person name="Zaremba-Niedzwiedzka K."/>
            <person name="Martijn J."/>
            <person name="Lind A.E."/>
            <person name="van Eijk R."/>
            <person name="Schleper C."/>
            <person name="Guy L."/>
            <person name="Ettema T.J."/>
        </authorList>
    </citation>
    <scope>NUCLEOTIDE SEQUENCE</scope>
</reference>
<feature type="region of interest" description="Disordered" evidence="1">
    <location>
        <begin position="1"/>
        <end position="21"/>
    </location>
</feature>
<protein>
    <submittedName>
        <fullName evidence="2">Uncharacterized protein</fullName>
    </submittedName>
</protein>
<gene>
    <name evidence="2" type="ORF">LCGC14_0509520</name>
</gene>
<evidence type="ECO:0000256" key="1">
    <source>
        <dbReference type="SAM" id="MobiDB-lite"/>
    </source>
</evidence>
<sequence length="135" mass="15291">MTQEQAEEYLKSLGGAPAPEEKHGVHSFLYKVVVSDDTTKLGNLKEEEVGVPKLPLRTYKELALFCREVADMDYYANYFDKKAEILTSTSLSKEAMLIKLAVVQRRETTNILKAPPKENKSWFKKKNPIEGGIEP</sequence>
<organism evidence="2">
    <name type="scientific">marine sediment metagenome</name>
    <dbReference type="NCBI Taxonomy" id="412755"/>
    <lineage>
        <taxon>unclassified sequences</taxon>
        <taxon>metagenomes</taxon>
        <taxon>ecological metagenomes</taxon>
    </lineage>
</organism>
<accession>A0A0F9UNA7</accession>
<proteinExistence type="predicted"/>